<accession>A0A4Y6PPD8</accession>
<organism evidence="2 3">
    <name type="scientific">Persicimonas caeni</name>
    <dbReference type="NCBI Taxonomy" id="2292766"/>
    <lineage>
        <taxon>Bacteria</taxon>
        <taxon>Deltaproteobacteria</taxon>
        <taxon>Bradymonadales</taxon>
        <taxon>Bradymonadaceae</taxon>
        <taxon>Persicimonas</taxon>
    </lineage>
</organism>
<dbReference type="EMBL" id="CP041186">
    <property type="protein sequence ID" value="QDG49867.1"/>
    <property type="molecule type" value="Genomic_DNA"/>
</dbReference>
<reference evidence="2 3" key="1">
    <citation type="submission" date="2019-06" db="EMBL/GenBank/DDBJ databases">
        <title>Persicimonas caeni gen. nov., sp. nov., a predatory bacterium isolated from solar saltern.</title>
        <authorList>
            <person name="Wang S."/>
        </authorList>
    </citation>
    <scope>NUCLEOTIDE SEQUENCE [LARGE SCALE GENOMIC DNA]</scope>
    <source>
        <strain evidence="2 3">YN101</strain>
    </source>
</reference>
<dbReference type="Gene3D" id="1.25.40.10">
    <property type="entry name" value="Tetratricopeptide repeat domain"/>
    <property type="match status" value="1"/>
</dbReference>
<name>A0A4Y6PPD8_PERCE</name>
<keyword evidence="3" id="KW-1185">Reference proteome</keyword>
<dbReference type="RefSeq" id="WP_141196364.1">
    <property type="nucleotide sequence ID" value="NZ_CP041186.1"/>
</dbReference>
<proteinExistence type="predicted"/>
<dbReference type="InterPro" id="IPR011990">
    <property type="entry name" value="TPR-like_helical_dom_sf"/>
</dbReference>
<sequence length="249" mass="26750">MLRYMRILMLTIAGLLIAGLAFAAGPTADGHFQRAMEAEQVGKYNEALELLELAYRAEPQPRFIHRRILVLEKMGELQLALDVLDDYRDQLAGAPDVENVAVLEQRLRQQLAQSEDHTTSEADVFGWSLVGGGTALVAGGIASLVYAEGEAERLRCSNQSNADKSGCAGVDAYSQLSAEQFDQKRTGVTTYRVVGAGLSAVGISALGWGIYRLAGAEAPARATSQVTSPELRATFDANGGMGVELELRF</sequence>
<protein>
    <recommendedName>
        <fullName evidence="4">Tetratricopeptide repeat protein</fullName>
    </recommendedName>
</protein>
<gene>
    <name evidence="2" type="ORF">FIV42_03660</name>
</gene>
<evidence type="ECO:0000313" key="3">
    <source>
        <dbReference type="Proteomes" id="UP000315995"/>
    </source>
</evidence>
<dbReference type="AlphaFoldDB" id="A0A4Y6PPD8"/>
<feature type="chain" id="PRO_5030106180" description="Tetratricopeptide repeat protein" evidence="1">
    <location>
        <begin position="24"/>
        <end position="249"/>
    </location>
</feature>
<evidence type="ECO:0000313" key="2">
    <source>
        <dbReference type="EMBL" id="QDG49867.1"/>
    </source>
</evidence>
<feature type="signal peptide" evidence="1">
    <location>
        <begin position="1"/>
        <end position="23"/>
    </location>
</feature>
<dbReference type="SUPFAM" id="SSF48452">
    <property type="entry name" value="TPR-like"/>
    <property type="match status" value="1"/>
</dbReference>
<evidence type="ECO:0008006" key="4">
    <source>
        <dbReference type="Google" id="ProtNLM"/>
    </source>
</evidence>
<keyword evidence="1" id="KW-0732">Signal</keyword>
<accession>A0A5B8Y1U4</accession>
<evidence type="ECO:0000256" key="1">
    <source>
        <dbReference type="SAM" id="SignalP"/>
    </source>
</evidence>
<dbReference type="Proteomes" id="UP000315995">
    <property type="component" value="Chromosome"/>
</dbReference>